<keyword evidence="2" id="KW-0378">Hydrolase</keyword>
<protein>
    <submittedName>
        <fullName evidence="2">mRNA-degrading endonuclease RelE of RelBE toxin-antitoxin system</fullName>
    </submittedName>
</protein>
<proteinExistence type="predicted"/>
<dbReference type="GO" id="GO:0004519">
    <property type="term" value="F:endonuclease activity"/>
    <property type="evidence" value="ECO:0007669"/>
    <property type="project" value="UniProtKB-KW"/>
</dbReference>
<dbReference type="InterPro" id="IPR035093">
    <property type="entry name" value="RelE/ParE_toxin_dom_sf"/>
</dbReference>
<dbReference type="Proteomes" id="UP000247780">
    <property type="component" value="Unassembled WGS sequence"/>
</dbReference>
<dbReference type="EMBL" id="QICQ01000057">
    <property type="protein sequence ID" value="PXV73296.1"/>
    <property type="molecule type" value="Genomic_DNA"/>
</dbReference>
<keyword evidence="2" id="KW-0540">Nuclease</keyword>
<keyword evidence="1" id="KW-1277">Toxin-antitoxin system</keyword>
<gene>
    <name evidence="2" type="ORF">C8R14_1576</name>
</gene>
<accession>A0ABX5M6Q3</accession>
<keyword evidence="3" id="KW-1185">Reference proteome</keyword>
<name>A0ABX5M6Q3_9PROT</name>
<dbReference type="Gene3D" id="3.30.2310.20">
    <property type="entry name" value="RelE-like"/>
    <property type="match status" value="1"/>
</dbReference>
<comment type="caution">
    <text evidence="2">The sequence shown here is derived from an EMBL/GenBank/DDBJ whole genome shotgun (WGS) entry which is preliminary data.</text>
</comment>
<dbReference type="Pfam" id="PF05016">
    <property type="entry name" value="ParE_toxin"/>
    <property type="match status" value="1"/>
</dbReference>
<evidence type="ECO:0000313" key="3">
    <source>
        <dbReference type="Proteomes" id="UP000247780"/>
    </source>
</evidence>
<keyword evidence="2" id="KW-0255">Endonuclease</keyword>
<evidence type="ECO:0000313" key="2">
    <source>
        <dbReference type="EMBL" id="PXV73296.1"/>
    </source>
</evidence>
<dbReference type="InterPro" id="IPR007712">
    <property type="entry name" value="RelE/ParE_toxin"/>
</dbReference>
<organism evidence="2 3">
    <name type="scientific">Nitrosomonas eutropha</name>
    <dbReference type="NCBI Taxonomy" id="916"/>
    <lineage>
        <taxon>Bacteria</taxon>
        <taxon>Pseudomonadati</taxon>
        <taxon>Pseudomonadota</taxon>
        <taxon>Betaproteobacteria</taxon>
        <taxon>Nitrosomonadales</taxon>
        <taxon>Nitrosomonadaceae</taxon>
        <taxon>Nitrosomonas</taxon>
    </lineage>
</organism>
<dbReference type="SUPFAM" id="SSF143011">
    <property type="entry name" value="RelE-like"/>
    <property type="match status" value="1"/>
</dbReference>
<sequence>MRQKIFTEIQALADFPNCQGVKKLTHHEYSYRLRVGNYRVFFEFNGSIHVIDIEEVKKRNERTY</sequence>
<dbReference type="RefSeq" id="WP_041353558.1">
    <property type="nucleotide sequence ID" value="NZ_FNNM01000030.1"/>
</dbReference>
<evidence type="ECO:0000256" key="1">
    <source>
        <dbReference type="ARBA" id="ARBA00022649"/>
    </source>
</evidence>
<reference evidence="2 3" key="1">
    <citation type="submission" date="2018-04" db="EMBL/GenBank/DDBJ databases">
        <title>Active sludge and wastewater microbial communities from Klosterneuburg, Austria.</title>
        <authorList>
            <person name="Wagner M."/>
        </authorList>
    </citation>
    <scope>NUCLEOTIDE SEQUENCE [LARGE SCALE GENOMIC DNA]</scope>
    <source>
        <strain evidence="2 3">Nm 57</strain>
    </source>
</reference>